<sequence length="405" mass="43570">MQKQRALLFFVAALLWLSIPLIADAQGLVPCGVWEGPIPEQNTPAYSEYIRTTTGCDLCSLGQLMQNIINFLIGLSVSVAAAMFAYAGFLYVTGGSNPTQISKAHKIFKSVLIGFLIAISAYLVVQTLLSVVFDQDFWIGGSWNELQCSREERLRNASLSDLLGEVIPTTPLPIKAISAPSGSSPGSVIQVTCPNGYKYNQMQQVCVNSSCQFQEACDQVEPTIVSTTAGLTGPLTTDPNARIFSVAQLEAKIQGTNQYAAQLQTICRQQGYSDCEMAQAVMAIESNGNAGAVSPARCVGLMQVCPDTARGLDSSLAGLSNSEITARLKDPVYNMTLGVKYLTQMEGQFGRSTNTIAAYNGGPRANNRSFDCPGQTWWQCTANSGYAETRSYVPNVANARSIILQ</sequence>
<dbReference type="PANTHER" id="PTHR37423:SF2">
    <property type="entry name" value="MEMBRANE-BOUND LYTIC MUREIN TRANSGLYCOSYLASE C"/>
    <property type="match status" value="1"/>
</dbReference>
<dbReference type="EMBL" id="MEWW01000010">
    <property type="protein sequence ID" value="OGC84703.1"/>
    <property type="molecule type" value="Genomic_DNA"/>
</dbReference>
<evidence type="ECO:0000256" key="2">
    <source>
        <dbReference type="SAM" id="Phobius"/>
    </source>
</evidence>
<dbReference type="PROSITE" id="PS00922">
    <property type="entry name" value="TRANSGLYCOSYLASE"/>
    <property type="match status" value="1"/>
</dbReference>
<dbReference type="InterPro" id="IPR008258">
    <property type="entry name" value="Transglycosylase_SLT_dom_1"/>
</dbReference>
<evidence type="ECO:0000256" key="1">
    <source>
        <dbReference type="ARBA" id="ARBA00007734"/>
    </source>
</evidence>
<protein>
    <recommendedName>
        <fullName evidence="4">Transglycosylase SLT domain-containing protein</fullName>
    </recommendedName>
</protein>
<comment type="similarity">
    <text evidence="1">Belongs to the transglycosylase Slt family.</text>
</comment>
<feature type="transmembrane region" description="Helical" evidence="2">
    <location>
        <begin position="112"/>
        <end position="133"/>
    </location>
</feature>
<evidence type="ECO:0000259" key="4">
    <source>
        <dbReference type="Pfam" id="PF01464"/>
    </source>
</evidence>
<keyword evidence="3" id="KW-0732">Signal</keyword>
<feature type="domain" description="Transglycosylase SLT" evidence="4">
    <location>
        <begin position="270"/>
        <end position="370"/>
    </location>
</feature>
<evidence type="ECO:0000313" key="6">
    <source>
        <dbReference type="Proteomes" id="UP000178091"/>
    </source>
</evidence>
<comment type="caution">
    <text evidence="5">The sequence shown here is derived from an EMBL/GenBank/DDBJ whole genome shotgun (WGS) entry which is preliminary data.</text>
</comment>
<evidence type="ECO:0000313" key="5">
    <source>
        <dbReference type="EMBL" id="OGC84703.1"/>
    </source>
</evidence>
<proteinExistence type="inferred from homology"/>
<dbReference type="GO" id="GO:0008933">
    <property type="term" value="F:peptidoglycan lytic transglycosylase activity"/>
    <property type="evidence" value="ECO:0007669"/>
    <property type="project" value="InterPro"/>
</dbReference>
<gene>
    <name evidence="5" type="ORF">A3F55_02455</name>
</gene>
<name>A0A1F4XUI2_9BACT</name>
<dbReference type="CDD" id="cd00254">
    <property type="entry name" value="LT-like"/>
    <property type="match status" value="1"/>
</dbReference>
<feature type="signal peptide" evidence="3">
    <location>
        <begin position="1"/>
        <end position="25"/>
    </location>
</feature>
<dbReference type="Pfam" id="PF01464">
    <property type="entry name" value="SLT"/>
    <property type="match status" value="1"/>
</dbReference>
<dbReference type="GO" id="GO:0000270">
    <property type="term" value="P:peptidoglycan metabolic process"/>
    <property type="evidence" value="ECO:0007669"/>
    <property type="project" value="InterPro"/>
</dbReference>
<organism evidence="5 6">
    <name type="scientific">Candidatus Adlerbacteria bacterium RIFCSPHIGHO2_12_FULL_53_18</name>
    <dbReference type="NCBI Taxonomy" id="1797242"/>
    <lineage>
        <taxon>Bacteria</taxon>
        <taxon>Candidatus Adleribacteriota</taxon>
    </lineage>
</organism>
<feature type="transmembrane region" description="Helical" evidence="2">
    <location>
        <begin position="68"/>
        <end position="92"/>
    </location>
</feature>
<dbReference type="InterPro" id="IPR023346">
    <property type="entry name" value="Lysozyme-like_dom_sf"/>
</dbReference>
<dbReference type="SUPFAM" id="SSF53955">
    <property type="entry name" value="Lysozyme-like"/>
    <property type="match status" value="1"/>
</dbReference>
<dbReference type="InterPro" id="IPR000189">
    <property type="entry name" value="Transglyc_AS"/>
</dbReference>
<dbReference type="PANTHER" id="PTHR37423">
    <property type="entry name" value="SOLUBLE LYTIC MUREIN TRANSGLYCOSYLASE-RELATED"/>
    <property type="match status" value="1"/>
</dbReference>
<dbReference type="Gene3D" id="1.10.530.10">
    <property type="match status" value="1"/>
</dbReference>
<dbReference type="Pfam" id="PF18895">
    <property type="entry name" value="T4SS_pilin"/>
    <property type="match status" value="1"/>
</dbReference>
<keyword evidence="2" id="KW-0472">Membrane</keyword>
<dbReference type="Proteomes" id="UP000178091">
    <property type="component" value="Unassembled WGS sequence"/>
</dbReference>
<feature type="chain" id="PRO_5009515484" description="Transglycosylase SLT domain-containing protein" evidence="3">
    <location>
        <begin position="26"/>
        <end position="405"/>
    </location>
</feature>
<accession>A0A1F4XUI2</accession>
<dbReference type="GO" id="GO:0016020">
    <property type="term" value="C:membrane"/>
    <property type="evidence" value="ECO:0007669"/>
    <property type="project" value="InterPro"/>
</dbReference>
<keyword evidence="2" id="KW-0812">Transmembrane</keyword>
<reference evidence="5 6" key="1">
    <citation type="journal article" date="2016" name="Nat. Commun.">
        <title>Thousands of microbial genomes shed light on interconnected biogeochemical processes in an aquifer system.</title>
        <authorList>
            <person name="Anantharaman K."/>
            <person name="Brown C.T."/>
            <person name="Hug L.A."/>
            <person name="Sharon I."/>
            <person name="Castelle C.J."/>
            <person name="Probst A.J."/>
            <person name="Thomas B.C."/>
            <person name="Singh A."/>
            <person name="Wilkins M.J."/>
            <person name="Karaoz U."/>
            <person name="Brodie E.L."/>
            <person name="Williams K.H."/>
            <person name="Hubbard S.S."/>
            <person name="Banfield J.F."/>
        </authorList>
    </citation>
    <scope>NUCLEOTIDE SEQUENCE [LARGE SCALE GENOMIC DNA]</scope>
</reference>
<dbReference type="InterPro" id="IPR043993">
    <property type="entry name" value="T4SS_pilin"/>
</dbReference>
<evidence type="ECO:0000256" key="3">
    <source>
        <dbReference type="SAM" id="SignalP"/>
    </source>
</evidence>
<dbReference type="AlphaFoldDB" id="A0A1F4XUI2"/>
<keyword evidence="2" id="KW-1133">Transmembrane helix</keyword>